<feature type="compositionally biased region" description="Polar residues" evidence="1">
    <location>
        <begin position="283"/>
        <end position="296"/>
    </location>
</feature>
<sequence>MISIEQDKADLINSKLDHAYRDLWRGNDRVFAVALLVQWGVLIVQALVISSRTWVGEESATHIHVWAALLLGGVICLPTALMGWYRRGTRTARLSMTVAHARVVALMIHFGGGRIEWHFAVFVSLAVLAIYRDPWVLVVMTVLVAGDHVARGIFGQQSIYGYVGARQWLWLEHAVWVVIEVGLLMGGIRRSAREMIQIAEREAELELVGQVGIARSVDGMIQYIKHIETTCDLTEQVDSRFDGVTVELANTMNGFIKTLRGIIEEVHGAAREASSSSMSISAGTQEMAQTAESMLQ</sequence>
<reference evidence="3 4" key="1">
    <citation type="submission" date="2020-08" db="EMBL/GenBank/DDBJ databases">
        <title>Genomic Encyclopedia of Type Strains, Phase IV (KMG-IV): sequencing the most valuable type-strain genomes for metagenomic binning, comparative biology and taxonomic classification.</title>
        <authorList>
            <person name="Goeker M."/>
        </authorList>
    </citation>
    <scope>NUCLEOTIDE SEQUENCE [LARGE SCALE GENOMIC DNA]</scope>
    <source>
        <strain evidence="3 4">DSM 103725</strain>
    </source>
</reference>
<dbReference type="Gene3D" id="1.10.287.950">
    <property type="entry name" value="Methyl-accepting chemotaxis protein"/>
    <property type="match status" value="1"/>
</dbReference>
<keyword evidence="2" id="KW-0472">Membrane</keyword>
<evidence type="ECO:0008006" key="5">
    <source>
        <dbReference type="Google" id="ProtNLM"/>
    </source>
</evidence>
<evidence type="ECO:0000313" key="3">
    <source>
        <dbReference type="EMBL" id="MBB6430509.1"/>
    </source>
</evidence>
<keyword evidence="2" id="KW-1133">Transmembrane helix</keyword>
<feature type="transmembrane region" description="Helical" evidence="2">
    <location>
        <begin position="63"/>
        <end position="85"/>
    </location>
</feature>
<feature type="transmembrane region" description="Helical" evidence="2">
    <location>
        <begin position="30"/>
        <end position="51"/>
    </location>
</feature>
<protein>
    <recommendedName>
        <fullName evidence="5">Methyl-accepting chemotaxis protein</fullName>
    </recommendedName>
</protein>
<comment type="caution">
    <text evidence="3">The sequence shown here is derived from an EMBL/GenBank/DDBJ whole genome shotgun (WGS) entry which is preliminary data.</text>
</comment>
<feature type="region of interest" description="Disordered" evidence="1">
    <location>
        <begin position="274"/>
        <end position="296"/>
    </location>
</feature>
<keyword evidence="4" id="KW-1185">Reference proteome</keyword>
<evidence type="ECO:0000256" key="1">
    <source>
        <dbReference type="SAM" id="MobiDB-lite"/>
    </source>
</evidence>
<gene>
    <name evidence="3" type="ORF">HNQ40_002315</name>
</gene>
<keyword evidence="2" id="KW-0812">Transmembrane</keyword>
<name>A0A7X0H9Z6_9BACT</name>
<dbReference type="Proteomes" id="UP000541810">
    <property type="component" value="Unassembled WGS sequence"/>
</dbReference>
<accession>A0A7X0H9Z6</accession>
<organism evidence="3 4">
    <name type="scientific">Algisphaera agarilytica</name>
    <dbReference type="NCBI Taxonomy" id="1385975"/>
    <lineage>
        <taxon>Bacteria</taxon>
        <taxon>Pseudomonadati</taxon>
        <taxon>Planctomycetota</taxon>
        <taxon>Phycisphaerae</taxon>
        <taxon>Phycisphaerales</taxon>
        <taxon>Phycisphaeraceae</taxon>
        <taxon>Algisphaera</taxon>
    </lineage>
</organism>
<dbReference type="AlphaFoldDB" id="A0A7X0H9Z6"/>
<evidence type="ECO:0000256" key="2">
    <source>
        <dbReference type="SAM" id="Phobius"/>
    </source>
</evidence>
<evidence type="ECO:0000313" key="4">
    <source>
        <dbReference type="Proteomes" id="UP000541810"/>
    </source>
</evidence>
<dbReference type="RefSeq" id="WP_184678022.1">
    <property type="nucleotide sequence ID" value="NZ_JACHGY010000001.1"/>
</dbReference>
<proteinExistence type="predicted"/>
<feature type="transmembrane region" description="Helical" evidence="2">
    <location>
        <begin position="168"/>
        <end position="188"/>
    </location>
</feature>
<dbReference type="EMBL" id="JACHGY010000001">
    <property type="protein sequence ID" value="MBB6430509.1"/>
    <property type="molecule type" value="Genomic_DNA"/>
</dbReference>